<keyword evidence="2" id="KW-1185">Reference proteome</keyword>
<evidence type="ECO:0000313" key="1">
    <source>
        <dbReference type="EMBL" id="RCK70227.1"/>
    </source>
</evidence>
<dbReference type="EMBL" id="QOUI01000003">
    <property type="protein sequence ID" value="RCK70227.1"/>
    <property type="molecule type" value="Genomic_DNA"/>
</dbReference>
<sequence>MRGTVDAVGSIPDDFRRTRARADLVRLREGFVYPHLVHLDGWDAEAEAVHASRCQERLSPPSG</sequence>
<dbReference type="RefSeq" id="WP_114125769.1">
    <property type="nucleotide sequence ID" value="NZ_QOUI01000003.1"/>
</dbReference>
<protein>
    <submittedName>
        <fullName evidence="1">Uncharacterized protein</fullName>
    </submittedName>
</protein>
<comment type="caution">
    <text evidence="1">The sequence shown here is derived from an EMBL/GenBank/DDBJ whole genome shotgun (WGS) entry which is preliminary data.</text>
</comment>
<organism evidence="1 2">
    <name type="scientific">Desertihabitans brevis</name>
    <dbReference type="NCBI Taxonomy" id="2268447"/>
    <lineage>
        <taxon>Bacteria</taxon>
        <taxon>Bacillati</taxon>
        <taxon>Actinomycetota</taxon>
        <taxon>Actinomycetes</taxon>
        <taxon>Propionibacteriales</taxon>
        <taxon>Propionibacteriaceae</taxon>
        <taxon>Desertihabitans</taxon>
    </lineage>
</organism>
<dbReference type="AlphaFoldDB" id="A0A367YWW2"/>
<reference evidence="1 2" key="1">
    <citation type="submission" date="2018-07" db="EMBL/GenBank/DDBJ databases">
        <title>Desertimonas flava gen. nov. sp. nov.</title>
        <authorList>
            <person name="Liu S."/>
        </authorList>
    </citation>
    <scope>NUCLEOTIDE SEQUENCE [LARGE SCALE GENOMIC DNA]</scope>
    <source>
        <strain evidence="1 2">16Sb5-5</strain>
    </source>
</reference>
<proteinExistence type="predicted"/>
<evidence type="ECO:0000313" key="2">
    <source>
        <dbReference type="Proteomes" id="UP000252770"/>
    </source>
</evidence>
<accession>A0A367YWW2</accession>
<gene>
    <name evidence="1" type="ORF">DT076_06020</name>
</gene>
<name>A0A367YWW2_9ACTN</name>
<dbReference type="Proteomes" id="UP000252770">
    <property type="component" value="Unassembled WGS sequence"/>
</dbReference>